<accession>A0AAI8YSU8</accession>
<evidence type="ECO:0000256" key="8">
    <source>
        <dbReference type="SAM" id="Phobius"/>
    </source>
</evidence>
<dbReference type="PRINTS" id="PR00465">
    <property type="entry name" value="EP450IV"/>
</dbReference>
<gene>
    <name evidence="9" type="ORF">LECACI_7A001378</name>
</gene>
<evidence type="ECO:0000256" key="6">
    <source>
        <dbReference type="ARBA" id="ARBA00023004"/>
    </source>
</evidence>
<dbReference type="Pfam" id="PF00067">
    <property type="entry name" value="p450"/>
    <property type="match status" value="1"/>
</dbReference>
<keyword evidence="10" id="KW-1185">Reference proteome</keyword>
<dbReference type="GO" id="GO:0005506">
    <property type="term" value="F:iron ion binding"/>
    <property type="evidence" value="ECO:0007669"/>
    <property type="project" value="InterPro"/>
</dbReference>
<dbReference type="CDD" id="cd11040">
    <property type="entry name" value="CYP7_CYP8-like"/>
    <property type="match status" value="1"/>
</dbReference>
<dbReference type="GO" id="GO:0020037">
    <property type="term" value="F:heme binding"/>
    <property type="evidence" value="ECO:0007669"/>
    <property type="project" value="InterPro"/>
</dbReference>
<sequence>MDVSINTLLDNTHLQDLKQYPYAITFILLSATILLTRLVSTLTSASKKVHNGAKTPPSVPYWIPLLGHIPNMALDADGFVKSLRAIYTEGIFTLNFGGSRHNIMFTLGLATAMLNQKSTNADNEGVSKRLMRLNFGFPAEELDKYDAALDELLAAYKHIQVDPWLGDMVHQTARKARENVSNLVTFMESPVDQTPWEKVSNVKVIEGPDGEQVVEASLLPLIRDFCAFTANPSIMGSDFLENNPQFFDDIWTLDRGFLLLATGLPRWAPIPVLTRAHIARRNNLQRLDDFHNVLDQHWNGEKVDAKWSSLDDIGGLLKARMEIYRKYDFSIRARASVEHALMWAANANSNALVFWMINRIYEDRALVAMIREEIAPYVEVQQQETGLPISEPPRITKFDVEGLCNNCPLLKSCYVECLRVDTGSWSFKTIRQDFMLQSREKDAQAWLLRKGDYAHVAHDLHNTDPTYWNDPMVWRADRHIKYDDKKRGTTDMGSIRPYGGGSSMCKGRAFAFKEAMIFSATLISIWDIEPRGRGAWKMPKHRKATGVFGTDDDTRVWLKRRKIPSTS</sequence>
<keyword evidence="5 7" id="KW-0479">Metal-binding</keyword>
<dbReference type="PANTHER" id="PTHR24306:SF7">
    <property type="entry name" value="AHBB"/>
    <property type="match status" value="1"/>
</dbReference>
<dbReference type="InterPro" id="IPR001128">
    <property type="entry name" value="Cyt_P450"/>
</dbReference>
<feature type="binding site" description="axial binding residue" evidence="7">
    <location>
        <position position="505"/>
    </location>
    <ligand>
        <name>heme</name>
        <dbReference type="ChEBI" id="CHEBI:30413"/>
    </ligand>
    <ligandPart>
        <name>Fe</name>
        <dbReference type="ChEBI" id="CHEBI:18248"/>
    </ligandPart>
</feature>
<dbReference type="EMBL" id="CAVMBE010000005">
    <property type="protein sequence ID" value="CAK3833341.1"/>
    <property type="molecule type" value="Genomic_DNA"/>
</dbReference>
<keyword evidence="8" id="KW-0812">Transmembrane</keyword>
<keyword evidence="7" id="KW-0349">Heme</keyword>
<feature type="transmembrane region" description="Helical" evidence="8">
    <location>
        <begin position="20"/>
        <end position="39"/>
    </location>
</feature>
<dbReference type="GO" id="GO:0004497">
    <property type="term" value="F:monooxygenase activity"/>
    <property type="evidence" value="ECO:0007669"/>
    <property type="project" value="InterPro"/>
</dbReference>
<evidence type="ECO:0000256" key="7">
    <source>
        <dbReference type="PIRSR" id="PIRSR602403-1"/>
    </source>
</evidence>
<proteinExistence type="inferred from homology"/>
<comment type="similarity">
    <text evidence="3">Belongs to the cytochrome P450 family.</text>
</comment>
<dbReference type="GO" id="GO:0016705">
    <property type="term" value="F:oxidoreductase activity, acting on paired donors, with incorporation or reduction of molecular oxygen"/>
    <property type="evidence" value="ECO:0007669"/>
    <property type="project" value="InterPro"/>
</dbReference>
<dbReference type="SUPFAM" id="SSF48264">
    <property type="entry name" value="Cytochrome P450"/>
    <property type="match status" value="1"/>
</dbReference>
<evidence type="ECO:0000313" key="10">
    <source>
        <dbReference type="Proteomes" id="UP001296104"/>
    </source>
</evidence>
<evidence type="ECO:0000256" key="5">
    <source>
        <dbReference type="ARBA" id="ARBA00022723"/>
    </source>
</evidence>
<reference evidence="9" key="1">
    <citation type="submission" date="2023-11" db="EMBL/GenBank/DDBJ databases">
        <authorList>
            <person name="Alioto T."/>
            <person name="Alioto T."/>
            <person name="Gomez Garrido J."/>
        </authorList>
    </citation>
    <scope>NUCLEOTIDE SEQUENCE</scope>
</reference>
<keyword evidence="8" id="KW-1133">Transmembrane helix</keyword>
<dbReference type="InterPro" id="IPR036396">
    <property type="entry name" value="Cyt_P450_sf"/>
</dbReference>
<keyword evidence="8" id="KW-0472">Membrane</keyword>
<evidence type="ECO:0000256" key="1">
    <source>
        <dbReference type="ARBA" id="ARBA00001971"/>
    </source>
</evidence>
<dbReference type="Gene3D" id="1.10.630.10">
    <property type="entry name" value="Cytochrome P450"/>
    <property type="match status" value="1"/>
</dbReference>
<dbReference type="AlphaFoldDB" id="A0AAI8YSU8"/>
<protein>
    <submittedName>
        <fullName evidence="9">Cholesterol 7-alpha-monooxygenase</fullName>
    </submittedName>
</protein>
<comment type="subcellular location">
    <subcellularLocation>
        <location evidence="2">Endoplasmic reticulum membrane</location>
        <topology evidence="2">Single-pass membrane protein</topology>
    </subcellularLocation>
</comment>
<name>A0AAI8YSU8_9PEZI</name>
<evidence type="ECO:0000256" key="3">
    <source>
        <dbReference type="ARBA" id="ARBA00010617"/>
    </source>
</evidence>
<keyword evidence="4" id="KW-0443">Lipid metabolism</keyword>
<evidence type="ECO:0000256" key="4">
    <source>
        <dbReference type="ARBA" id="ARBA00022516"/>
    </source>
</evidence>
<dbReference type="InterPro" id="IPR002403">
    <property type="entry name" value="Cyt_P450_E_grp-IV"/>
</dbReference>
<organism evidence="9 10">
    <name type="scientific">Lecanosticta acicola</name>
    <dbReference type="NCBI Taxonomy" id="111012"/>
    <lineage>
        <taxon>Eukaryota</taxon>
        <taxon>Fungi</taxon>
        <taxon>Dikarya</taxon>
        <taxon>Ascomycota</taxon>
        <taxon>Pezizomycotina</taxon>
        <taxon>Dothideomycetes</taxon>
        <taxon>Dothideomycetidae</taxon>
        <taxon>Mycosphaerellales</taxon>
        <taxon>Mycosphaerellaceae</taxon>
        <taxon>Lecanosticta</taxon>
    </lineage>
</organism>
<evidence type="ECO:0000313" key="9">
    <source>
        <dbReference type="EMBL" id="CAK3833341.1"/>
    </source>
</evidence>
<comment type="cofactor">
    <cofactor evidence="1 7">
        <name>heme</name>
        <dbReference type="ChEBI" id="CHEBI:30413"/>
    </cofactor>
</comment>
<keyword evidence="4" id="KW-0444">Lipid biosynthesis</keyword>
<keyword evidence="6 7" id="KW-0408">Iron</keyword>
<dbReference type="Proteomes" id="UP001296104">
    <property type="component" value="Unassembled WGS sequence"/>
</dbReference>
<comment type="caution">
    <text evidence="9">The sequence shown here is derived from an EMBL/GenBank/DDBJ whole genome shotgun (WGS) entry which is preliminary data.</text>
</comment>
<evidence type="ECO:0000256" key="2">
    <source>
        <dbReference type="ARBA" id="ARBA00004389"/>
    </source>
</evidence>
<dbReference type="PANTHER" id="PTHR24306">
    <property type="match status" value="1"/>
</dbReference>
<dbReference type="GO" id="GO:0005789">
    <property type="term" value="C:endoplasmic reticulum membrane"/>
    <property type="evidence" value="ECO:0007669"/>
    <property type="project" value="UniProtKB-SubCell"/>
</dbReference>